<name>A0AA39K5M7_9AGAR</name>
<comment type="caution">
    <text evidence="3">The sequence shown here is derived from an EMBL/GenBank/DDBJ whole genome shotgun (WGS) entry which is preliminary data.</text>
</comment>
<dbReference type="Gene3D" id="3.40.50.720">
    <property type="entry name" value="NAD(P)-binding Rossmann-like Domain"/>
    <property type="match status" value="1"/>
</dbReference>
<dbReference type="SUPFAM" id="SSF51735">
    <property type="entry name" value="NAD(P)-binding Rossmann-fold domains"/>
    <property type="match status" value="1"/>
</dbReference>
<dbReference type="AlphaFoldDB" id="A0AA39K5M7"/>
<organism evidence="3 4">
    <name type="scientific">Armillaria borealis</name>
    <dbReference type="NCBI Taxonomy" id="47425"/>
    <lineage>
        <taxon>Eukaryota</taxon>
        <taxon>Fungi</taxon>
        <taxon>Dikarya</taxon>
        <taxon>Basidiomycota</taxon>
        <taxon>Agaricomycotina</taxon>
        <taxon>Agaricomycetes</taxon>
        <taxon>Agaricomycetidae</taxon>
        <taxon>Agaricales</taxon>
        <taxon>Marasmiineae</taxon>
        <taxon>Physalacriaceae</taxon>
        <taxon>Armillaria</taxon>
    </lineage>
</organism>
<evidence type="ECO:0000313" key="4">
    <source>
        <dbReference type="Proteomes" id="UP001175226"/>
    </source>
</evidence>
<reference evidence="3" key="1">
    <citation type="submission" date="2023-06" db="EMBL/GenBank/DDBJ databases">
        <authorList>
            <consortium name="Lawrence Berkeley National Laboratory"/>
            <person name="Ahrendt S."/>
            <person name="Sahu N."/>
            <person name="Indic B."/>
            <person name="Wong-Bajracharya J."/>
            <person name="Merenyi Z."/>
            <person name="Ke H.-M."/>
            <person name="Monk M."/>
            <person name="Kocsube S."/>
            <person name="Drula E."/>
            <person name="Lipzen A."/>
            <person name="Balint B."/>
            <person name="Henrissat B."/>
            <person name="Andreopoulos B."/>
            <person name="Martin F.M."/>
            <person name="Harder C.B."/>
            <person name="Rigling D."/>
            <person name="Ford K.L."/>
            <person name="Foster G.D."/>
            <person name="Pangilinan J."/>
            <person name="Papanicolaou A."/>
            <person name="Barry K."/>
            <person name="LaButti K."/>
            <person name="Viragh M."/>
            <person name="Koriabine M."/>
            <person name="Yan M."/>
            <person name="Riley R."/>
            <person name="Champramary S."/>
            <person name="Plett K.L."/>
            <person name="Tsai I.J."/>
            <person name="Slot J."/>
            <person name="Sipos G."/>
            <person name="Plett J."/>
            <person name="Nagy L.G."/>
            <person name="Grigoriev I.V."/>
        </authorList>
    </citation>
    <scope>NUCLEOTIDE SEQUENCE</scope>
    <source>
        <strain evidence="3">FPL87.14</strain>
    </source>
</reference>
<protein>
    <recommendedName>
        <fullName evidence="5">NAD(P)-binding protein</fullName>
    </recommendedName>
</protein>
<keyword evidence="4" id="KW-1185">Reference proteome</keyword>
<dbReference type="PANTHER" id="PTHR43976">
    <property type="entry name" value="SHORT CHAIN DEHYDROGENASE"/>
    <property type="match status" value="1"/>
</dbReference>
<accession>A0AA39K5M7</accession>
<dbReference type="Pfam" id="PF00106">
    <property type="entry name" value="adh_short"/>
    <property type="match status" value="1"/>
</dbReference>
<comment type="similarity">
    <text evidence="1">Belongs to the short-chain dehydrogenases/reductases (SDR) family.</text>
</comment>
<evidence type="ECO:0000313" key="3">
    <source>
        <dbReference type="EMBL" id="KAK0452698.1"/>
    </source>
</evidence>
<dbReference type="InterPro" id="IPR051911">
    <property type="entry name" value="SDR_oxidoreductase"/>
</dbReference>
<proteinExistence type="inferred from homology"/>
<evidence type="ECO:0000256" key="2">
    <source>
        <dbReference type="ARBA" id="ARBA00023002"/>
    </source>
</evidence>
<evidence type="ECO:0008006" key="5">
    <source>
        <dbReference type="Google" id="ProtNLM"/>
    </source>
</evidence>
<dbReference type="InterPro" id="IPR002347">
    <property type="entry name" value="SDR_fam"/>
</dbReference>
<sequence>MSSPSSLVWLITGTSSGLGKRLVLSALARGDSVIATARTLSKLEGLFPLTDRVQTFELDVTSGYKAIKSVVDQAVAVWGRIDVCVNNAGIGVKAIFEEGGSEKFREQFETNVFGVIDVTTAVLPAMRAQRSGTIVQIGSRSSWVPERVPTAYAHELQLNIPHPKQLFAVDADAFPEAFSETLATEVAPLGIRVLIVEPAALVTEQILSQPLYFENLISDYKDTRDRAKGFFEGGWCTGDADLAVEIVVDVVRGDGKAKGREWPTYLVFGPGGDVAVRSKCEKMVKVLDEWKDVTGVLS</sequence>
<dbReference type="EMBL" id="JAUEPT010000004">
    <property type="protein sequence ID" value="KAK0452698.1"/>
    <property type="molecule type" value="Genomic_DNA"/>
</dbReference>
<evidence type="ECO:0000256" key="1">
    <source>
        <dbReference type="ARBA" id="ARBA00006484"/>
    </source>
</evidence>
<keyword evidence="2" id="KW-0560">Oxidoreductase</keyword>
<dbReference type="PRINTS" id="PR00081">
    <property type="entry name" value="GDHRDH"/>
</dbReference>
<gene>
    <name evidence="3" type="ORF">EV421DRAFT_1731292</name>
</gene>
<dbReference type="InterPro" id="IPR036291">
    <property type="entry name" value="NAD(P)-bd_dom_sf"/>
</dbReference>
<dbReference type="GO" id="GO:0016491">
    <property type="term" value="F:oxidoreductase activity"/>
    <property type="evidence" value="ECO:0007669"/>
    <property type="project" value="UniProtKB-KW"/>
</dbReference>
<dbReference type="PANTHER" id="PTHR43976:SF16">
    <property type="entry name" value="SHORT-CHAIN DEHYDROGENASE_REDUCTASE FAMILY PROTEIN"/>
    <property type="match status" value="1"/>
</dbReference>
<dbReference type="Proteomes" id="UP001175226">
    <property type="component" value="Unassembled WGS sequence"/>
</dbReference>